<dbReference type="STRING" id="512565.AMIS_21110"/>
<dbReference type="Proteomes" id="UP000007882">
    <property type="component" value="Chromosome"/>
</dbReference>
<sequence>MSGKHPYWPDLTDDEGDALAEWFDDTCGDCLEGRCHWGGRSSELSIEAAKRGVEFESYPPYGTCGCARHANSVLARPFDQAHDTAVATALAWRAAKESGQVELSGDDS</sequence>
<proteinExistence type="predicted"/>
<dbReference type="RefSeq" id="WP_014442226.1">
    <property type="nucleotide sequence ID" value="NC_017093.1"/>
</dbReference>
<dbReference type="HOGENOM" id="CLU_2191335_0_0_11"/>
<protein>
    <submittedName>
        <fullName evidence="1">Uncharacterized protein</fullName>
    </submittedName>
</protein>
<dbReference type="AlphaFoldDB" id="I0H2U4"/>
<gene>
    <name evidence="1" type="ordered locus">AMIS_21110</name>
</gene>
<organism evidence="1 2">
    <name type="scientific">Actinoplanes missouriensis (strain ATCC 14538 / DSM 43046 / CBS 188.64 / JCM 3121 / NBRC 102363 / NCIMB 12654 / NRRL B-3342 / UNCC 431)</name>
    <dbReference type="NCBI Taxonomy" id="512565"/>
    <lineage>
        <taxon>Bacteria</taxon>
        <taxon>Bacillati</taxon>
        <taxon>Actinomycetota</taxon>
        <taxon>Actinomycetes</taxon>
        <taxon>Micromonosporales</taxon>
        <taxon>Micromonosporaceae</taxon>
        <taxon>Actinoplanes</taxon>
    </lineage>
</organism>
<dbReference type="KEGG" id="ams:AMIS_21110"/>
<accession>I0H2U4</accession>
<keyword evidence="2" id="KW-1185">Reference proteome</keyword>
<evidence type="ECO:0000313" key="2">
    <source>
        <dbReference type="Proteomes" id="UP000007882"/>
    </source>
</evidence>
<dbReference type="OrthoDB" id="9972123at2"/>
<dbReference type="PATRIC" id="fig|512565.3.peg.2109"/>
<name>I0H2U4_ACTM4</name>
<dbReference type="EMBL" id="AP012319">
    <property type="protein sequence ID" value="BAL87331.1"/>
    <property type="molecule type" value="Genomic_DNA"/>
</dbReference>
<reference evidence="1 2" key="1">
    <citation type="submission" date="2012-02" db="EMBL/GenBank/DDBJ databases">
        <title>Complete genome sequence of Actinoplanes missouriensis 431 (= NBRC 102363).</title>
        <authorList>
            <person name="Ohnishi Y."/>
            <person name="Ishikawa J."/>
            <person name="Sekine M."/>
            <person name="Hosoyama A."/>
            <person name="Harada T."/>
            <person name="Narita H."/>
            <person name="Hata T."/>
            <person name="Konno Y."/>
            <person name="Tutikane K."/>
            <person name="Fujita N."/>
            <person name="Horinouchi S."/>
            <person name="Hayakawa M."/>
        </authorList>
    </citation>
    <scope>NUCLEOTIDE SEQUENCE [LARGE SCALE GENOMIC DNA]</scope>
    <source>
        <strain evidence="2">ATCC 14538 / DSM 43046 / CBS 188.64 / JCM 3121 / NBRC 102363 / NCIMB 12654 / NRRL B-3342 / UNCC 431</strain>
    </source>
</reference>
<evidence type="ECO:0000313" key="1">
    <source>
        <dbReference type="EMBL" id="BAL87331.1"/>
    </source>
</evidence>